<dbReference type="AlphaFoldDB" id="A0A4Z0YZJ7"/>
<reference evidence="1 2" key="1">
    <citation type="submission" date="2019-03" db="EMBL/GenBank/DDBJ databases">
        <title>Draft genome sequence of Xylaria hypoxylon DSM 108379, a ubiquitous saprotrophic-parasitic fungi on hardwood.</title>
        <authorList>
            <person name="Buettner E."/>
            <person name="Leonhardt S."/>
            <person name="Gebauer A.M."/>
            <person name="Liers C."/>
            <person name="Hofrichter M."/>
            <person name="Kellner H."/>
        </authorList>
    </citation>
    <scope>NUCLEOTIDE SEQUENCE [LARGE SCALE GENOMIC DNA]</scope>
    <source>
        <strain evidence="1 2">DSM 108379</strain>
    </source>
</reference>
<gene>
    <name evidence="1" type="ORF">E0Z10_g4752</name>
</gene>
<keyword evidence="2" id="KW-1185">Reference proteome</keyword>
<protein>
    <recommendedName>
        <fullName evidence="3">NACHT-NTPase and P-loop NTPases N-terminal domain-containing protein</fullName>
    </recommendedName>
</protein>
<proteinExistence type="predicted"/>
<accession>A0A4Z0YZJ7</accession>
<dbReference type="OrthoDB" id="3559235at2759"/>
<name>A0A4Z0YZJ7_9PEZI</name>
<dbReference type="Proteomes" id="UP000297716">
    <property type="component" value="Unassembled WGS sequence"/>
</dbReference>
<evidence type="ECO:0000313" key="1">
    <source>
        <dbReference type="EMBL" id="TGJ83983.1"/>
    </source>
</evidence>
<comment type="caution">
    <text evidence="1">The sequence shown here is derived from an EMBL/GenBank/DDBJ whole genome shotgun (WGS) entry which is preliminary data.</text>
</comment>
<evidence type="ECO:0008006" key="3">
    <source>
        <dbReference type="Google" id="ProtNLM"/>
    </source>
</evidence>
<dbReference type="EMBL" id="SKBN01000078">
    <property type="protein sequence ID" value="TGJ83983.1"/>
    <property type="molecule type" value="Genomic_DNA"/>
</dbReference>
<evidence type="ECO:0000313" key="2">
    <source>
        <dbReference type="Proteomes" id="UP000297716"/>
    </source>
</evidence>
<organism evidence="1 2">
    <name type="scientific">Xylaria hypoxylon</name>
    <dbReference type="NCBI Taxonomy" id="37992"/>
    <lineage>
        <taxon>Eukaryota</taxon>
        <taxon>Fungi</taxon>
        <taxon>Dikarya</taxon>
        <taxon>Ascomycota</taxon>
        <taxon>Pezizomycotina</taxon>
        <taxon>Sordariomycetes</taxon>
        <taxon>Xylariomycetidae</taxon>
        <taxon>Xylariales</taxon>
        <taxon>Xylariaceae</taxon>
        <taxon>Xylaria</taxon>
    </lineage>
</organism>
<sequence>MADAFGAAAAAAGLLEQAIKMFTRIREAKQRQADLPAIINEYMGVVKTSKDIVEFVRREPSLVSHNVMNSTQGIKDAALELTNHLSTMHDHLDSGTIRGFAHQLFSGSDDQRQLKAIVDKLTRQKMDLTVNIGLANVGLVKGYGNAISVNTIAVEELSVRVKALLGEDGGLRIAKVIEGRPKNENGTIPLTSEDIAKLANVSGDTLKYTEAEVPGSTRKIRRIENNIALKGALQVNAPVGQDIWAHMDVIVVENNIADVDAAQYCYPISSSDFLASLKIMKSSK</sequence>